<dbReference type="FunFam" id="2.40.50.140:FF:000045">
    <property type="entry name" value="Phenylalanine--tRNA ligase beta subunit"/>
    <property type="match status" value="1"/>
</dbReference>
<evidence type="ECO:0000259" key="19">
    <source>
        <dbReference type="PROSITE" id="PS51483"/>
    </source>
</evidence>
<keyword evidence="13 15" id="KW-0030">Aminoacyl-tRNA synthetase</keyword>
<dbReference type="SUPFAM" id="SSF50249">
    <property type="entry name" value="Nucleic acid-binding proteins"/>
    <property type="match status" value="1"/>
</dbReference>
<dbReference type="EMBL" id="RWIS01000007">
    <property type="protein sequence ID" value="RSK32494.1"/>
    <property type="molecule type" value="Genomic_DNA"/>
</dbReference>
<feature type="binding site" evidence="15">
    <location>
        <position position="499"/>
    </location>
    <ligand>
        <name>Mg(2+)</name>
        <dbReference type="ChEBI" id="CHEBI:18420"/>
        <note>shared with alpha subunit</note>
    </ligand>
</feature>
<dbReference type="GO" id="GO:0006432">
    <property type="term" value="P:phenylalanyl-tRNA aminoacylation"/>
    <property type="evidence" value="ECO:0007669"/>
    <property type="project" value="UniProtKB-UniRule"/>
</dbReference>
<reference evidence="20 21" key="1">
    <citation type="submission" date="2018-12" db="EMBL/GenBank/DDBJ databases">
        <authorList>
            <person name="Feng G."/>
            <person name="Zhu H."/>
        </authorList>
    </citation>
    <scope>NUCLEOTIDE SEQUENCE [LARGE SCALE GENOMIC DNA]</scope>
    <source>
        <strain evidence="20 21">9PBR-2</strain>
    </source>
</reference>
<dbReference type="SMART" id="SM00896">
    <property type="entry name" value="FDX-ACB"/>
    <property type="match status" value="1"/>
</dbReference>
<dbReference type="Pfam" id="PF17759">
    <property type="entry name" value="tRNA_synthFbeta"/>
    <property type="match status" value="1"/>
</dbReference>
<evidence type="ECO:0000256" key="16">
    <source>
        <dbReference type="PROSITE-ProRule" id="PRU00209"/>
    </source>
</evidence>
<dbReference type="InterPro" id="IPR033714">
    <property type="entry name" value="tRNA_bind_bactPheRS"/>
</dbReference>
<dbReference type="Gene3D" id="3.30.56.10">
    <property type="match status" value="2"/>
</dbReference>
<dbReference type="InterPro" id="IPR020825">
    <property type="entry name" value="Phe-tRNA_synthase-like_B3/B4"/>
</dbReference>
<evidence type="ECO:0000256" key="4">
    <source>
        <dbReference type="ARBA" id="ARBA00022490"/>
    </source>
</evidence>
<evidence type="ECO:0000256" key="2">
    <source>
        <dbReference type="ARBA" id="ARBA00008653"/>
    </source>
</evidence>
<dbReference type="InterPro" id="IPR005146">
    <property type="entry name" value="B3/B4_tRNA-bd"/>
</dbReference>
<dbReference type="GO" id="GO:0000287">
    <property type="term" value="F:magnesium ion binding"/>
    <property type="evidence" value="ECO:0007669"/>
    <property type="project" value="UniProtKB-UniRule"/>
</dbReference>
<evidence type="ECO:0000256" key="15">
    <source>
        <dbReference type="HAMAP-Rule" id="MF_00283"/>
    </source>
</evidence>
<dbReference type="InterPro" id="IPR041616">
    <property type="entry name" value="PheRS_beta_core"/>
</dbReference>
<keyword evidence="6 15" id="KW-0436">Ligase</keyword>
<keyword evidence="8 15" id="KW-0547">Nucleotide-binding</keyword>
<dbReference type="Pfam" id="PF01588">
    <property type="entry name" value="tRNA_bind"/>
    <property type="match status" value="1"/>
</dbReference>
<feature type="binding site" evidence="15">
    <location>
        <position position="490"/>
    </location>
    <ligand>
        <name>Mg(2+)</name>
        <dbReference type="ChEBI" id="CHEBI:18420"/>
        <note>shared with alpha subunit</note>
    </ligand>
</feature>
<evidence type="ECO:0000256" key="6">
    <source>
        <dbReference type="ARBA" id="ARBA00022598"/>
    </source>
</evidence>
<dbReference type="InterPro" id="IPR045864">
    <property type="entry name" value="aa-tRNA-synth_II/BPL/LPL"/>
</dbReference>
<sequence>MKISLDWLRTLIPTDKPAEEIGKLLTGSGLEVEGIEELESVPGGLRGVVLGTVLTREKHPDADKLSVTTVDVGDGTIRQIVCGAPNVAAGQRVVVALDGAVLHPSEGEPFKIKKSKIRGLASEGMICAEDEIGLGQGHAGIMVLTTDLPNGTPAAEYFGLGSDSVLEIGLTPNRADAASHYGVARELRALLRQPCHLPDISGFHAPATAAAPITVTLEDAAAAPRYAGLLLSTVQVGPSPEWLQRRLRSIGLSPINNVVDVTNFVLHELGQPLHAFDADQITGNQVRVKRAAEGEKFTTLDGTERTLRAEDLVIADANGTPMALAGVFGGKTSGVSEATTRVFLESAYFAPAVVRKTGQTHQLKTDASFRFERGTDPNMVLIGLKRAALLLQEVAGATVAAPVVDEYPTHIGHTPVRLRLPRVEKLVGQFIAPERIRQILTDLDILISEEIMSDEVGIMNGQTGSTHNSALNSHNSPQEWILSVPPHKVDVTREADVIEEILRIYGYNHVALRPHNSATYLAQFPNPDPEIIRQNTARLLSGQGFSEIITNSITNSLYFEKEGEQDETLVRLLNFNSAELNIMRPTLLHSGLEVIRHNVNRRQRDLKLYEFGKAYRQKAGGQYEEYNKLVIYLTGNTAAETWQQKSDKSSFHQLAGAVQQVLASLGFPQPTSQPVQHPYLAGGLTLLAQNQPVAQLGAVSTAILKRLDVSQPVWYAELDWDWLMRKYKNTLVARELPKFPEVRRDLSLVVDKTVTFDQLQQIARRTEKKLLQQVNVFDVYEGDNLGQGKKSYSVSFLLQDPAQTLTDQAIDSVMNRLIQQFEQQAGALIRK</sequence>
<dbReference type="CDD" id="cd02796">
    <property type="entry name" value="tRNA_bind_bactPheRS"/>
    <property type="match status" value="1"/>
</dbReference>
<dbReference type="GO" id="GO:0005524">
    <property type="term" value="F:ATP binding"/>
    <property type="evidence" value="ECO:0007669"/>
    <property type="project" value="UniProtKB-UniRule"/>
</dbReference>
<evidence type="ECO:0000256" key="13">
    <source>
        <dbReference type="ARBA" id="ARBA00023146"/>
    </source>
</evidence>
<feature type="domain" description="B5" evidence="19">
    <location>
        <begin position="411"/>
        <end position="512"/>
    </location>
</feature>
<dbReference type="GO" id="GO:0004826">
    <property type="term" value="F:phenylalanine-tRNA ligase activity"/>
    <property type="evidence" value="ECO:0007669"/>
    <property type="project" value="UniProtKB-UniRule"/>
</dbReference>
<feature type="binding site" evidence="15">
    <location>
        <position position="496"/>
    </location>
    <ligand>
        <name>Mg(2+)</name>
        <dbReference type="ChEBI" id="CHEBI:18420"/>
        <note>shared with alpha subunit</note>
    </ligand>
</feature>
<evidence type="ECO:0000256" key="12">
    <source>
        <dbReference type="ARBA" id="ARBA00022917"/>
    </source>
</evidence>
<comment type="catalytic activity">
    <reaction evidence="14 15">
        <text>tRNA(Phe) + L-phenylalanine + ATP = L-phenylalanyl-tRNA(Phe) + AMP + diphosphate + H(+)</text>
        <dbReference type="Rhea" id="RHEA:19413"/>
        <dbReference type="Rhea" id="RHEA-COMP:9668"/>
        <dbReference type="Rhea" id="RHEA-COMP:9699"/>
        <dbReference type="ChEBI" id="CHEBI:15378"/>
        <dbReference type="ChEBI" id="CHEBI:30616"/>
        <dbReference type="ChEBI" id="CHEBI:33019"/>
        <dbReference type="ChEBI" id="CHEBI:58095"/>
        <dbReference type="ChEBI" id="CHEBI:78442"/>
        <dbReference type="ChEBI" id="CHEBI:78531"/>
        <dbReference type="ChEBI" id="CHEBI:456215"/>
        <dbReference type="EC" id="6.1.1.20"/>
    </reaction>
</comment>
<evidence type="ECO:0000256" key="14">
    <source>
        <dbReference type="ARBA" id="ARBA00049255"/>
    </source>
</evidence>
<dbReference type="Gene3D" id="3.30.70.380">
    <property type="entry name" value="Ferrodoxin-fold anticodon-binding domain"/>
    <property type="match status" value="1"/>
</dbReference>
<dbReference type="InterPro" id="IPR045060">
    <property type="entry name" value="Phe-tRNA-ligase_IIc_bsu"/>
</dbReference>
<dbReference type="InterPro" id="IPR005121">
    <property type="entry name" value="Fdx_antiC-bd"/>
</dbReference>
<evidence type="ECO:0000313" key="20">
    <source>
        <dbReference type="EMBL" id="RSK32494.1"/>
    </source>
</evidence>
<dbReference type="SUPFAM" id="SSF54991">
    <property type="entry name" value="Anticodon-binding domain of PheRS"/>
    <property type="match status" value="1"/>
</dbReference>
<dbReference type="InterPro" id="IPR005147">
    <property type="entry name" value="tRNA_synthase_B5-dom"/>
</dbReference>
<dbReference type="Proteomes" id="UP000280066">
    <property type="component" value="Unassembled WGS sequence"/>
</dbReference>
<dbReference type="RefSeq" id="WP_125430527.1">
    <property type="nucleotide sequence ID" value="NZ_RWIS01000007.1"/>
</dbReference>
<feature type="domain" description="FDX-ACB" evidence="18">
    <location>
        <begin position="737"/>
        <end position="830"/>
    </location>
</feature>
<keyword evidence="12 15" id="KW-0648">Protein biosynthesis</keyword>
<name>A0A3R9UIS6_9BACT</name>
<keyword evidence="10 15" id="KW-0460">Magnesium</keyword>
<feature type="binding site" evidence="15">
    <location>
        <position position="500"/>
    </location>
    <ligand>
        <name>Mg(2+)</name>
        <dbReference type="ChEBI" id="CHEBI:18420"/>
        <note>shared with alpha subunit</note>
    </ligand>
</feature>
<comment type="caution">
    <text evidence="20">The sequence shown here is derived from an EMBL/GenBank/DDBJ whole genome shotgun (WGS) entry which is preliminary data.</text>
</comment>
<dbReference type="OrthoDB" id="9805455at2"/>
<comment type="subcellular location">
    <subcellularLocation>
        <location evidence="1 15">Cytoplasm</location>
    </subcellularLocation>
</comment>
<dbReference type="Pfam" id="PF03147">
    <property type="entry name" value="FDX-ACB"/>
    <property type="match status" value="1"/>
</dbReference>
<evidence type="ECO:0000313" key="21">
    <source>
        <dbReference type="Proteomes" id="UP000280066"/>
    </source>
</evidence>
<dbReference type="SUPFAM" id="SSF46955">
    <property type="entry name" value="Putative DNA-binding domain"/>
    <property type="match status" value="1"/>
</dbReference>
<dbReference type="Gene3D" id="2.40.50.140">
    <property type="entry name" value="Nucleic acid-binding proteins"/>
    <property type="match status" value="1"/>
</dbReference>
<dbReference type="FunFam" id="3.30.70.380:FF:000001">
    <property type="entry name" value="Phenylalanine--tRNA ligase beta subunit"/>
    <property type="match status" value="1"/>
</dbReference>
<dbReference type="NCBIfam" id="TIGR00472">
    <property type="entry name" value="pheT_bact"/>
    <property type="match status" value="1"/>
</dbReference>
<keyword evidence="9 15" id="KW-0067">ATP-binding</keyword>
<dbReference type="AlphaFoldDB" id="A0A3R9UIS6"/>
<dbReference type="Gene3D" id="3.50.40.10">
    <property type="entry name" value="Phenylalanyl-trna Synthetase, Chain B, domain 3"/>
    <property type="match status" value="1"/>
</dbReference>
<dbReference type="SMART" id="SM00873">
    <property type="entry name" value="B3_4"/>
    <property type="match status" value="1"/>
</dbReference>
<dbReference type="Pfam" id="PF03483">
    <property type="entry name" value="B3_4"/>
    <property type="match status" value="1"/>
</dbReference>
<evidence type="ECO:0000256" key="1">
    <source>
        <dbReference type="ARBA" id="ARBA00004496"/>
    </source>
</evidence>
<dbReference type="InterPro" id="IPR004532">
    <property type="entry name" value="Phe-tRNA-ligase_IIc_bsu_bact"/>
</dbReference>
<dbReference type="PROSITE" id="PS51483">
    <property type="entry name" value="B5"/>
    <property type="match status" value="1"/>
</dbReference>
<evidence type="ECO:0000256" key="8">
    <source>
        <dbReference type="ARBA" id="ARBA00022741"/>
    </source>
</evidence>
<keyword evidence="21" id="KW-1185">Reference proteome</keyword>
<dbReference type="InterPro" id="IPR012340">
    <property type="entry name" value="NA-bd_OB-fold"/>
</dbReference>
<dbReference type="HAMAP" id="MF_00283">
    <property type="entry name" value="Phe_tRNA_synth_beta1"/>
    <property type="match status" value="1"/>
</dbReference>
<dbReference type="GO" id="GO:0000049">
    <property type="term" value="F:tRNA binding"/>
    <property type="evidence" value="ECO:0007669"/>
    <property type="project" value="UniProtKB-UniRule"/>
</dbReference>
<dbReference type="Gene3D" id="3.30.930.10">
    <property type="entry name" value="Bira Bifunctional Protein, Domain 2"/>
    <property type="match status" value="1"/>
</dbReference>
<proteinExistence type="inferred from homology"/>
<keyword evidence="7 15" id="KW-0479">Metal-binding</keyword>
<organism evidence="20 21">
    <name type="scientific">Hymenobacter metallilatus</name>
    <dbReference type="NCBI Taxonomy" id="2493666"/>
    <lineage>
        <taxon>Bacteria</taxon>
        <taxon>Pseudomonadati</taxon>
        <taxon>Bacteroidota</taxon>
        <taxon>Cytophagia</taxon>
        <taxon>Cytophagales</taxon>
        <taxon>Hymenobacteraceae</taxon>
        <taxon>Hymenobacter</taxon>
    </lineage>
</organism>
<keyword evidence="11 16" id="KW-0694">RNA-binding</keyword>
<evidence type="ECO:0000256" key="3">
    <source>
        <dbReference type="ARBA" id="ARBA00011209"/>
    </source>
</evidence>
<evidence type="ECO:0000256" key="10">
    <source>
        <dbReference type="ARBA" id="ARBA00022842"/>
    </source>
</evidence>
<dbReference type="SUPFAM" id="SSF56037">
    <property type="entry name" value="PheT/TilS domain"/>
    <property type="match status" value="1"/>
</dbReference>
<dbReference type="PROSITE" id="PS51447">
    <property type="entry name" value="FDX_ACB"/>
    <property type="match status" value="1"/>
</dbReference>
<evidence type="ECO:0000256" key="7">
    <source>
        <dbReference type="ARBA" id="ARBA00022723"/>
    </source>
</evidence>
<keyword evidence="5 16" id="KW-0820">tRNA-binding</keyword>
<dbReference type="PANTHER" id="PTHR10947">
    <property type="entry name" value="PHENYLALANYL-TRNA SYNTHETASE BETA CHAIN AND LEUCINE-RICH REPEAT-CONTAINING PROTEIN 47"/>
    <property type="match status" value="1"/>
</dbReference>
<comment type="similarity">
    <text evidence="2 15">Belongs to the phenylalanyl-tRNA synthetase beta subunit family. Type 1 subfamily.</text>
</comment>
<evidence type="ECO:0000256" key="9">
    <source>
        <dbReference type="ARBA" id="ARBA00022840"/>
    </source>
</evidence>
<dbReference type="PROSITE" id="PS50886">
    <property type="entry name" value="TRBD"/>
    <property type="match status" value="1"/>
</dbReference>
<keyword evidence="4 15" id="KW-0963">Cytoplasm</keyword>
<dbReference type="InterPro" id="IPR002547">
    <property type="entry name" value="tRNA-bd_dom"/>
</dbReference>
<dbReference type="InterPro" id="IPR036690">
    <property type="entry name" value="Fdx_antiC-bd_sf"/>
</dbReference>
<dbReference type="PANTHER" id="PTHR10947:SF0">
    <property type="entry name" value="PHENYLALANINE--TRNA LIGASE BETA SUBUNIT"/>
    <property type="match status" value="1"/>
</dbReference>
<accession>A0A3R9UIS6</accession>
<evidence type="ECO:0000259" key="18">
    <source>
        <dbReference type="PROSITE" id="PS51447"/>
    </source>
</evidence>
<evidence type="ECO:0000259" key="17">
    <source>
        <dbReference type="PROSITE" id="PS50886"/>
    </source>
</evidence>
<protein>
    <recommendedName>
        <fullName evidence="15">Phenylalanine--tRNA ligase beta subunit</fullName>
        <ecNumber evidence="15">6.1.1.20</ecNumber>
    </recommendedName>
    <alternativeName>
        <fullName evidence="15">Phenylalanyl-tRNA synthetase beta subunit</fullName>
        <shortName evidence="15">PheRS</shortName>
    </alternativeName>
</protein>
<comment type="cofactor">
    <cofactor evidence="15">
        <name>Mg(2+)</name>
        <dbReference type="ChEBI" id="CHEBI:18420"/>
    </cofactor>
    <text evidence="15">Binds 2 magnesium ions per tetramer.</text>
</comment>
<dbReference type="EC" id="6.1.1.20" evidence="15"/>
<feature type="domain" description="TRNA-binding" evidence="17">
    <location>
        <begin position="42"/>
        <end position="155"/>
    </location>
</feature>
<gene>
    <name evidence="15" type="primary">pheT</name>
    <name evidence="20" type="ORF">EI290_12255</name>
</gene>
<dbReference type="GO" id="GO:0009328">
    <property type="term" value="C:phenylalanine-tRNA ligase complex"/>
    <property type="evidence" value="ECO:0007669"/>
    <property type="project" value="TreeGrafter"/>
</dbReference>
<evidence type="ECO:0000256" key="5">
    <source>
        <dbReference type="ARBA" id="ARBA00022555"/>
    </source>
</evidence>
<dbReference type="SMART" id="SM00874">
    <property type="entry name" value="B5"/>
    <property type="match status" value="1"/>
</dbReference>
<dbReference type="Pfam" id="PF03484">
    <property type="entry name" value="B5"/>
    <property type="match status" value="1"/>
</dbReference>
<dbReference type="FunFam" id="3.50.40.10:FF:000001">
    <property type="entry name" value="Phenylalanine--tRNA ligase beta subunit"/>
    <property type="match status" value="1"/>
</dbReference>
<dbReference type="InterPro" id="IPR009061">
    <property type="entry name" value="DNA-bd_dom_put_sf"/>
</dbReference>
<dbReference type="SUPFAM" id="SSF55681">
    <property type="entry name" value="Class II aaRS and biotin synthetases"/>
    <property type="match status" value="1"/>
</dbReference>
<evidence type="ECO:0000256" key="11">
    <source>
        <dbReference type="ARBA" id="ARBA00022884"/>
    </source>
</evidence>
<comment type="subunit">
    <text evidence="3 15">Tetramer of two alpha and two beta subunits.</text>
</comment>